<proteinExistence type="predicted"/>
<sequence length="579" mass="65366">MQQYFESEMRLLQDAAQEFAESYPEQAGMLNLKALKDRDPYIERLLEGMAYLTAHVKKRINDGVPDISENILRQICPSLTKNYPSTCVVEFSPKASLQQSSIIPKDSELRSKLMGRFGTQCRFRTCYDTPIIPLKIMDVNAEEKTNGGCVLHIHMRWNTPHDKSNFDVSKLRLYLHADPGLTHTLHQALTEGVQSVTVNYSQKHQPMLRTIGNQAALVSEFLQPTDNVLPDHNTSHPGFNLLQDYFCARERFYFVGLTGLDGIDWESADDHFTIKVDSDISLPAGTRLSAQNIVVNSTLAINLFESESEPVGLTATQMEYSVKPDVTQPEEVEVYSVNHVSGYDKATGNSHLYQPLYQITPTNNENSGQFFFNEMVRDPGSGRMSTLLQINPGSHNQSHVLSCEITATNGHIPRQTMQHGDLCHGGKGFPSIAEVTNITRPSQCLTAPERKYFQWQLISLLSLKMSSVTNPESLQKLLALFDWSERSENARRIEGIAAVNTEPCTKVIRGVFRQGIEVEIHLNEKNFSSKADMYLFGKVLHEFFTMYTSINEFVQTRVVCLPGYKEFLWLPQVGQKSPL</sequence>
<evidence type="ECO:0000313" key="2">
    <source>
        <dbReference type="Proteomes" id="UP000245790"/>
    </source>
</evidence>
<dbReference type="InterPro" id="IPR010272">
    <property type="entry name" value="T6SS_TssF"/>
</dbReference>
<accession>A0A316F9P3</accession>
<gene>
    <name evidence="1" type="ORF">C8D97_11811</name>
</gene>
<dbReference type="NCBIfam" id="TIGR03359">
    <property type="entry name" value="VI_chp_6"/>
    <property type="match status" value="1"/>
</dbReference>
<dbReference type="Proteomes" id="UP000245790">
    <property type="component" value="Unassembled WGS sequence"/>
</dbReference>
<name>A0A316F9P3_9GAMM</name>
<dbReference type="Pfam" id="PF05947">
    <property type="entry name" value="T6SS_TssF"/>
    <property type="match status" value="1"/>
</dbReference>
<dbReference type="PIRSF" id="PIRSF028304">
    <property type="entry name" value="UCP028304"/>
    <property type="match status" value="1"/>
</dbReference>
<protein>
    <submittedName>
        <fullName evidence="1">Type VI secretion system protein ImpG</fullName>
    </submittedName>
</protein>
<dbReference type="PANTHER" id="PTHR35370:SF1">
    <property type="entry name" value="TYPE VI SECRETION SYSTEM COMPONENT TSSF1"/>
    <property type="match status" value="1"/>
</dbReference>
<keyword evidence="2" id="KW-1185">Reference proteome</keyword>
<dbReference type="AlphaFoldDB" id="A0A316F9P3"/>
<dbReference type="EMBL" id="QGGU01000018">
    <property type="protein sequence ID" value="PWK42542.1"/>
    <property type="molecule type" value="Genomic_DNA"/>
</dbReference>
<dbReference type="PANTHER" id="PTHR35370">
    <property type="entry name" value="CYTOPLASMIC PROTEIN-RELATED-RELATED"/>
    <property type="match status" value="1"/>
</dbReference>
<dbReference type="OrthoDB" id="9763676at2"/>
<organism evidence="1 2">
    <name type="scientific">Pleionea mediterranea</name>
    <dbReference type="NCBI Taxonomy" id="523701"/>
    <lineage>
        <taxon>Bacteria</taxon>
        <taxon>Pseudomonadati</taxon>
        <taxon>Pseudomonadota</taxon>
        <taxon>Gammaproteobacteria</taxon>
        <taxon>Oceanospirillales</taxon>
        <taxon>Pleioneaceae</taxon>
        <taxon>Pleionea</taxon>
    </lineage>
</organism>
<comment type="caution">
    <text evidence="1">The sequence shown here is derived from an EMBL/GenBank/DDBJ whole genome shotgun (WGS) entry which is preliminary data.</text>
</comment>
<evidence type="ECO:0000313" key="1">
    <source>
        <dbReference type="EMBL" id="PWK42542.1"/>
    </source>
</evidence>
<dbReference type="RefSeq" id="WP_109765111.1">
    <property type="nucleotide sequence ID" value="NZ_QGGU01000018.1"/>
</dbReference>
<reference evidence="1 2" key="1">
    <citation type="submission" date="2018-05" db="EMBL/GenBank/DDBJ databases">
        <title>Genomic Encyclopedia of Type Strains, Phase IV (KMG-IV): sequencing the most valuable type-strain genomes for metagenomic binning, comparative biology and taxonomic classification.</title>
        <authorList>
            <person name="Goeker M."/>
        </authorList>
    </citation>
    <scope>NUCLEOTIDE SEQUENCE [LARGE SCALE GENOMIC DNA]</scope>
    <source>
        <strain evidence="1 2">DSM 25350</strain>
    </source>
</reference>